<dbReference type="InterPro" id="IPR007995">
    <property type="entry name" value="DUF742"/>
</dbReference>
<evidence type="ECO:0008006" key="3">
    <source>
        <dbReference type="Google" id="ProtNLM"/>
    </source>
</evidence>
<keyword evidence="2" id="KW-1185">Reference proteome</keyword>
<evidence type="ECO:0000313" key="1">
    <source>
        <dbReference type="EMBL" id="KUP96906.1"/>
    </source>
</evidence>
<name>A0A147KHZ4_THECS</name>
<dbReference type="PATRIC" id="fig|665004.4.peg.3454"/>
<sequence>MTAAIHESDPGRLLRPFVLTACCTDDTVPVLDLASMVVAVRDPEGEDETSPEQAAVLRLCAAPCSIAEIAAALAIPPSLTRLLVSGMVAEGSLRVGAPPDANPTASVLYAVLEGLRAL</sequence>
<dbReference type="AlphaFoldDB" id="A0A147KHZ4"/>
<protein>
    <recommendedName>
        <fullName evidence="3">DUF742 domain-containing protein</fullName>
    </recommendedName>
</protein>
<dbReference type="STRING" id="665004.AC529_09715"/>
<dbReference type="Proteomes" id="UP000074382">
    <property type="component" value="Unassembled WGS sequence"/>
</dbReference>
<dbReference type="RefSeq" id="WP_068758023.1">
    <property type="nucleotide sequence ID" value="NZ_KQ950184.1"/>
</dbReference>
<comment type="caution">
    <text evidence="1">The sequence shown here is derived from an EMBL/GenBank/DDBJ whole genome shotgun (WGS) entry which is preliminary data.</text>
</comment>
<dbReference type="PANTHER" id="PTHR36221">
    <property type="entry name" value="DUF742 DOMAIN-CONTAINING PROTEIN"/>
    <property type="match status" value="1"/>
</dbReference>
<dbReference type="OrthoDB" id="3390328at2"/>
<gene>
    <name evidence="1" type="ORF">AC529_09715</name>
</gene>
<accession>A0A147KHZ4</accession>
<evidence type="ECO:0000313" key="2">
    <source>
        <dbReference type="Proteomes" id="UP000074382"/>
    </source>
</evidence>
<organism evidence="1 2">
    <name type="scientific">Thermobifida cellulosilytica TB100</name>
    <dbReference type="NCBI Taxonomy" id="665004"/>
    <lineage>
        <taxon>Bacteria</taxon>
        <taxon>Bacillati</taxon>
        <taxon>Actinomycetota</taxon>
        <taxon>Actinomycetes</taxon>
        <taxon>Streptosporangiales</taxon>
        <taxon>Nocardiopsidaceae</taxon>
        <taxon>Thermobifida</taxon>
    </lineage>
</organism>
<dbReference type="Pfam" id="PF05331">
    <property type="entry name" value="DUF742"/>
    <property type="match status" value="1"/>
</dbReference>
<dbReference type="EMBL" id="LGEM01000059">
    <property type="protein sequence ID" value="KUP96906.1"/>
    <property type="molecule type" value="Genomic_DNA"/>
</dbReference>
<proteinExistence type="predicted"/>
<dbReference type="PANTHER" id="PTHR36221:SF1">
    <property type="entry name" value="DUF742 DOMAIN-CONTAINING PROTEIN"/>
    <property type="match status" value="1"/>
</dbReference>
<reference evidence="2" key="1">
    <citation type="journal article" date="2017" name="Acta Aliment.">
        <title>Plant polysaccharide degrading enzyme system of Thermpbifida cellulosilytica TB100 revealed by de novo genome project data.</title>
        <authorList>
            <person name="Toth A."/>
            <person name="Baka E."/>
            <person name="Luzics S."/>
            <person name="Bata-Vidacs I."/>
            <person name="Nagy I."/>
            <person name="Balint B."/>
            <person name="Herceg R."/>
            <person name="Olasz F."/>
            <person name="Wilk T."/>
            <person name="Nagy T."/>
            <person name="Kriszt B."/>
            <person name="Nagy I."/>
            <person name="Kukolya J."/>
        </authorList>
    </citation>
    <scope>NUCLEOTIDE SEQUENCE [LARGE SCALE GENOMIC DNA]</scope>
    <source>
        <strain evidence="2">TB100</strain>
    </source>
</reference>